<dbReference type="SUPFAM" id="SSF53098">
    <property type="entry name" value="Ribonuclease H-like"/>
    <property type="match status" value="1"/>
</dbReference>
<dbReference type="Proteomes" id="UP000176988">
    <property type="component" value="Unassembled WGS sequence"/>
</dbReference>
<evidence type="ECO:0000313" key="2">
    <source>
        <dbReference type="EMBL" id="OGM00418.1"/>
    </source>
</evidence>
<dbReference type="STRING" id="1802424.A2480_04160"/>
<accession>A0A1F7WDX4</accession>
<dbReference type="AlphaFoldDB" id="A0A1F7WDX4"/>
<comment type="caution">
    <text evidence="2">The sequence shown here is derived from an EMBL/GenBank/DDBJ whole genome shotgun (WGS) entry which is preliminary data.</text>
</comment>
<dbReference type="EMBL" id="MGFG01000032">
    <property type="protein sequence ID" value="OGM00418.1"/>
    <property type="molecule type" value="Genomic_DNA"/>
</dbReference>
<name>A0A1F7WDX4_9BACT</name>
<reference evidence="2 3" key="1">
    <citation type="journal article" date="2016" name="Nat. Commun.">
        <title>Thousands of microbial genomes shed light on interconnected biogeochemical processes in an aquifer system.</title>
        <authorList>
            <person name="Anantharaman K."/>
            <person name="Brown C.T."/>
            <person name="Hug L.A."/>
            <person name="Sharon I."/>
            <person name="Castelle C.J."/>
            <person name="Probst A.J."/>
            <person name="Thomas B.C."/>
            <person name="Singh A."/>
            <person name="Wilkins M.J."/>
            <person name="Karaoz U."/>
            <person name="Brodie E.L."/>
            <person name="Williams K.H."/>
            <person name="Hubbard S.S."/>
            <person name="Banfield J.F."/>
        </authorList>
    </citation>
    <scope>NUCLEOTIDE SEQUENCE [LARGE SCALE GENOMIC DNA]</scope>
</reference>
<evidence type="ECO:0000313" key="3">
    <source>
        <dbReference type="Proteomes" id="UP000176988"/>
    </source>
</evidence>
<dbReference type="InterPro" id="IPR036397">
    <property type="entry name" value="RNaseH_sf"/>
</dbReference>
<proteinExistence type="predicted"/>
<dbReference type="InterPro" id="IPR019288">
    <property type="entry name" value="3'-5'_exonuclease_PolB-like"/>
</dbReference>
<protein>
    <recommendedName>
        <fullName evidence="1">Predicted 3'-5' exonuclease PolB-like domain-containing protein</fullName>
    </recommendedName>
</protein>
<dbReference type="InterPro" id="IPR012337">
    <property type="entry name" value="RNaseH-like_sf"/>
</dbReference>
<gene>
    <name evidence="2" type="ORF">A2480_04160</name>
</gene>
<evidence type="ECO:0000259" key="1">
    <source>
        <dbReference type="Pfam" id="PF10108"/>
    </source>
</evidence>
<organism evidence="2 3">
    <name type="scientific">Candidatus Uhrbacteria bacterium RIFOXYC2_FULL_47_19</name>
    <dbReference type="NCBI Taxonomy" id="1802424"/>
    <lineage>
        <taxon>Bacteria</taxon>
        <taxon>Candidatus Uhriibacteriota</taxon>
    </lineage>
</organism>
<dbReference type="Gene3D" id="3.30.420.10">
    <property type="entry name" value="Ribonuclease H-like superfamily/Ribonuclease H"/>
    <property type="match status" value="1"/>
</dbReference>
<sequence length="244" mass="27759">MDTGYYRTVIFDIETVARPFEQLDPSLQNKVIDRAVARANEESMESDVILEEEKNLLALNSLYAEVVAIGVLDAETDRGAVYYVAPGQEGKEIEEDGIKFSALSEEDALRRFWEVARACRKLVGFNSRTFDGPFLSIRSAVNGLRPSVDLMANRYLKLQPAPQHIDLLDQLTFYGATWPRRGSLHEWCLAFGIPSPKTSDVSGSEVGRMFTSGQYLDIARYNVLDLQATRELYRRWDEFLNFQK</sequence>
<dbReference type="Pfam" id="PF10108">
    <property type="entry name" value="DNA_pol_B_exo2"/>
    <property type="match status" value="1"/>
</dbReference>
<feature type="domain" description="Predicted 3'-5' exonuclease PolB-like" evidence="1">
    <location>
        <begin position="99"/>
        <end position="236"/>
    </location>
</feature>
<dbReference type="GO" id="GO:0003676">
    <property type="term" value="F:nucleic acid binding"/>
    <property type="evidence" value="ECO:0007669"/>
    <property type="project" value="InterPro"/>
</dbReference>